<feature type="region of interest" description="Disordered" evidence="1">
    <location>
        <begin position="42"/>
        <end position="64"/>
    </location>
</feature>
<dbReference type="EMBL" id="JAQOWY010000301">
    <property type="protein sequence ID" value="KAK1844683.1"/>
    <property type="molecule type" value="Genomic_DNA"/>
</dbReference>
<proteinExistence type="predicted"/>
<reference evidence="2" key="1">
    <citation type="submission" date="2023-01" db="EMBL/GenBank/DDBJ databases">
        <title>Colletotrichum chrysophilum M932 genome sequence.</title>
        <authorList>
            <person name="Baroncelli R."/>
        </authorList>
    </citation>
    <scope>NUCLEOTIDE SEQUENCE</scope>
    <source>
        <strain evidence="2">M932</strain>
    </source>
</reference>
<sequence length="64" mass="6595">MAHTACKPSLIPTERFEKTGLQVFGVGACATIVAASPTAFHSASLPDVSRGGGRQMDPHANDVS</sequence>
<name>A0AAD9EDW4_9PEZI</name>
<organism evidence="2 3">
    <name type="scientific">Colletotrichum chrysophilum</name>
    <dbReference type="NCBI Taxonomy" id="1836956"/>
    <lineage>
        <taxon>Eukaryota</taxon>
        <taxon>Fungi</taxon>
        <taxon>Dikarya</taxon>
        <taxon>Ascomycota</taxon>
        <taxon>Pezizomycotina</taxon>
        <taxon>Sordariomycetes</taxon>
        <taxon>Hypocreomycetidae</taxon>
        <taxon>Glomerellales</taxon>
        <taxon>Glomerellaceae</taxon>
        <taxon>Colletotrichum</taxon>
        <taxon>Colletotrichum gloeosporioides species complex</taxon>
    </lineage>
</organism>
<dbReference type="Proteomes" id="UP001243330">
    <property type="component" value="Unassembled WGS sequence"/>
</dbReference>
<protein>
    <submittedName>
        <fullName evidence="2">Uncharacterized protein</fullName>
    </submittedName>
</protein>
<evidence type="ECO:0000313" key="2">
    <source>
        <dbReference type="EMBL" id="KAK1844683.1"/>
    </source>
</evidence>
<comment type="caution">
    <text evidence="2">The sequence shown here is derived from an EMBL/GenBank/DDBJ whole genome shotgun (WGS) entry which is preliminary data.</text>
</comment>
<keyword evidence="3" id="KW-1185">Reference proteome</keyword>
<dbReference type="AlphaFoldDB" id="A0AAD9EDW4"/>
<gene>
    <name evidence="2" type="ORF">CCHR01_12668</name>
</gene>
<evidence type="ECO:0000256" key="1">
    <source>
        <dbReference type="SAM" id="MobiDB-lite"/>
    </source>
</evidence>
<dbReference type="PROSITE" id="PS51257">
    <property type="entry name" value="PROKAR_LIPOPROTEIN"/>
    <property type="match status" value="1"/>
</dbReference>
<evidence type="ECO:0000313" key="3">
    <source>
        <dbReference type="Proteomes" id="UP001243330"/>
    </source>
</evidence>
<accession>A0AAD9EDW4</accession>